<feature type="active site" description="Proton donor" evidence="20">
    <location>
        <position position="233"/>
    </location>
</feature>
<evidence type="ECO:0000256" key="4">
    <source>
        <dbReference type="ARBA" id="ARBA00004752"/>
    </source>
</evidence>
<dbReference type="InterPro" id="IPR036318">
    <property type="entry name" value="FAD-bd_PCMH-like_sf"/>
</dbReference>
<dbReference type="GO" id="GO:0009252">
    <property type="term" value="P:peptidoglycan biosynthetic process"/>
    <property type="evidence" value="ECO:0007669"/>
    <property type="project" value="UniProtKB-UniRule"/>
</dbReference>
<keyword evidence="16 20" id="KW-0131">Cell cycle</keyword>
<keyword evidence="11 20" id="KW-0274">FAD</keyword>
<keyword evidence="12 20" id="KW-0521">NADP</keyword>
<dbReference type="InterPro" id="IPR011601">
    <property type="entry name" value="MurB_C"/>
</dbReference>
<evidence type="ECO:0000313" key="23">
    <source>
        <dbReference type="Proteomes" id="UP000279760"/>
    </source>
</evidence>
<evidence type="ECO:0000256" key="6">
    <source>
        <dbReference type="ARBA" id="ARBA00012518"/>
    </source>
</evidence>
<dbReference type="InterPro" id="IPR016166">
    <property type="entry name" value="FAD-bd_PCMH"/>
</dbReference>
<feature type="active site" evidence="20">
    <location>
        <position position="163"/>
    </location>
</feature>
<dbReference type="InterPro" id="IPR036635">
    <property type="entry name" value="MurB_C_sf"/>
</dbReference>
<gene>
    <name evidence="20" type="primary">murB</name>
    <name evidence="22" type="ORF">ECB94_08250</name>
</gene>
<dbReference type="InterPro" id="IPR003170">
    <property type="entry name" value="MurB"/>
</dbReference>
<dbReference type="GO" id="GO:0071949">
    <property type="term" value="F:FAD binding"/>
    <property type="evidence" value="ECO:0007669"/>
    <property type="project" value="InterPro"/>
</dbReference>
<evidence type="ECO:0000256" key="17">
    <source>
        <dbReference type="ARBA" id="ARBA00023316"/>
    </source>
</evidence>
<dbReference type="HAMAP" id="MF_00037">
    <property type="entry name" value="MurB"/>
    <property type="match status" value="1"/>
</dbReference>
<dbReference type="Gene3D" id="3.30.43.10">
    <property type="entry name" value="Uridine Diphospho-n-acetylenolpyruvylglucosamine Reductase, domain 2"/>
    <property type="match status" value="1"/>
</dbReference>
<evidence type="ECO:0000256" key="11">
    <source>
        <dbReference type="ARBA" id="ARBA00022827"/>
    </source>
</evidence>
<dbReference type="PANTHER" id="PTHR21071:SF4">
    <property type="entry name" value="UDP-N-ACETYLENOLPYRUVOYLGLUCOSAMINE REDUCTASE"/>
    <property type="match status" value="1"/>
</dbReference>
<evidence type="ECO:0000256" key="5">
    <source>
        <dbReference type="ARBA" id="ARBA00010485"/>
    </source>
</evidence>
<evidence type="ECO:0000259" key="21">
    <source>
        <dbReference type="PROSITE" id="PS51387"/>
    </source>
</evidence>
<evidence type="ECO:0000256" key="12">
    <source>
        <dbReference type="ARBA" id="ARBA00022857"/>
    </source>
</evidence>
<evidence type="ECO:0000256" key="15">
    <source>
        <dbReference type="ARBA" id="ARBA00023002"/>
    </source>
</evidence>
<dbReference type="InterPro" id="IPR016169">
    <property type="entry name" value="FAD-bd_PCMH_sub2"/>
</dbReference>
<keyword evidence="17 20" id="KW-0961">Cell wall biogenesis/degradation</keyword>
<dbReference type="GO" id="GO:0005829">
    <property type="term" value="C:cytosol"/>
    <property type="evidence" value="ECO:0007669"/>
    <property type="project" value="TreeGrafter"/>
</dbReference>
<evidence type="ECO:0000256" key="2">
    <source>
        <dbReference type="ARBA" id="ARBA00003921"/>
    </source>
</evidence>
<dbReference type="GO" id="GO:0071555">
    <property type="term" value="P:cell wall organization"/>
    <property type="evidence" value="ECO:0007669"/>
    <property type="project" value="UniProtKB-KW"/>
</dbReference>
<sequence>MQTENNAQLRPFHTFGISQQCQVLVEAESVDDLIAIYQNPDWQALPKLMLGKGSNMLFTEPYQGVVIINRLQGISYSSSETEHLLHVSGGEDWPSLVEWCVEQGYAGVENLALIPGCAGSAPIQNIGAYGIELQQVCDYVEYLCLDSYAIKRLSNNQCRFGYRDSIFKHELKDKALVTAIGLKLNKTWQPILSYGPLQSLDPDTTTPKEVFDVVVKVRKEKLPDPAVTGNAGSFFKNPIVSIEQHETLKAQYPALVAYPSADKMKLAAGWLIDQCGLKGHTQGGAMVHPKQALVLVNANNAKAEDIVNLAAYVRDCVLKKFNVELEHEVRFMGAQQEVYLKELL</sequence>
<dbReference type="EMBL" id="CP033577">
    <property type="protein sequence ID" value="AYV21280.1"/>
    <property type="molecule type" value="Genomic_DNA"/>
</dbReference>
<evidence type="ECO:0000256" key="8">
    <source>
        <dbReference type="ARBA" id="ARBA00022490"/>
    </source>
</evidence>
<dbReference type="Pfam" id="PF01565">
    <property type="entry name" value="FAD_binding_4"/>
    <property type="match status" value="1"/>
</dbReference>
<dbReference type="InterPro" id="IPR016167">
    <property type="entry name" value="FAD-bd_PCMH_sub1"/>
</dbReference>
<evidence type="ECO:0000256" key="1">
    <source>
        <dbReference type="ARBA" id="ARBA00001974"/>
    </source>
</evidence>
<feature type="domain" description="FAD-binding PCMH-type" evidence="21">
    <location>
        <begin position="17"/>
        <end position="187"/>
    </location>
</feature>
<dbReference type="NCBIfam" id="NF000755">
    <property type="entry name" value="PRK00046.1"/>
    <property type="match status" value="1"/>
</dbReference>
<dbReference type="Pfam" id="PF02873">
    <property type="entry name" value="MurB_C"/>
    <property type="match status" value="1"/>
</dbReference>
<dbReference type="Proteomes" id="UP000279760">
    <property type="component" value="Chromosome 1"/>
</dbReference>
<dbReference type="InterPro" id="IPR006094">
    <property type="entry name" value="Oxid_FAD_bind_N"/>
</dbReference>
<evidence type="ECO:0000256" key="7">
    <source>
        <dbReference type="ARBA" id="ARBA00015188"/>
    </source>
</evidence>
<comment type="subcellular location">
    <subcellularLocation>
        <location evidence="3 20">Cytoplasm</location>
    </subcellularLocation>
</comment>
<keyword evidence="14 20" id="KW-0573">Peptidoglycan synthesis</keyword>
<keyword evidence="8 20" id="KW-0963">Cytoplasm</keyword>
<dbReference type="SUPFAM" id="SSF56176">
    <property type="entry name" value="FAD-binding/transporter-associated domain-like"/>
    <property type="match status" value="1"/>
</dbReference>
<dbReference type="PROSITE" id="PS51387">
    <property type="entry name" value="FAD_PCMH"/>
    <property type="match status" value="1"/>
</dbReference>
<dbReference type="RefSeq" id="WP_124940416.1">
    <property type="nucleotide sequence ID" value="NZ_CP033577.1"/>
</dbReference>
<dbReference type="GO" id="GO:0051301">
    <property type="term" value="P:cell division"/>
    <property type="evidence" value="ECO:0007669"/>
    <property type="project" value="UniProtKB-KW"/>
</dbReference>
<evidence type="ECO:0000313" key="22">
    <source>
        <dbReference type="EMBL" id="AYV21280.1"/>
    </source>
</evidence>
<dbReference type="SUPFAM" id="SSF56194">
    <property type="entry name" value="Uridine diphospho-N-Acetylenolpyruvylglucosamine reductase, MurB, C-terminal domain"/>
    <property type="match status" value="1"/>
</dbReference>
<keyword evidence="10 20" id="KW-0285">Flavoprotein</keyword>
<dbReference type="AlphaFoldDB" id="A0A3G4V985"/>
<evidence type="ECO:0000256" key="20">
    <source>
        <dbReference type="HAMAP-Rule" id="MF_00037"/>
    </source>
</evidence>
<comment type="cofactor">
    <cofactor evidence="1 20">
        <name>FAD</name>
        <dbReference type="ChEBI" id="CHEBI:57692"/>
    </cofactor>
</comment>
<evidence type="ECO:0000256" key="14">
    <source>
        <dbReference type="ARBA" id="ARBA00022984"/>
    </source>
</evidence>
<dbReference type="Gene3D" id="3.90.78.10">
    <property type="entry name" value="UDP-N-acetylenolpyruvoylglucosamine reductase, C-terminal domain"/>
    <property type="match status" value="1"/>
</dbReference>
<evidence type="ECO:0000256" key="13">
    <source>
        <dbReference type="ARBA" id="ARBA00022960"/>
    </source>
</evidence>
<dbReference type="NCBIfam" id="TIGR00179">
    <property type="entry name" value="murB"/>
    <property type="match status" value="1"/>
</dbReference>
<proteinExistence type="inferred from homology"/>
<accession>A0A3G4V985</accession>
<comment type="similarity">
    <text evidence="5 20">Belongs to the MurB family.</text>
</comment>
<evidence type="ECO:0000256" key="3">
    <source>
        <dbReference type="ARBA" id="ARBA00004496"/>
    </source>
</evidence>
<dbReference type="GO" id="GO:0008360">
    <property type="term" value="P:regulation of cell shape"/>
    <property type="evidence" value="ECO:0007669"/>
    <property type="project" value="UniProtKB-KW"/>
</dbReference>
<dbReference type="PANTHER" id="PTHR21071">
    <property type="entry name" value="UDP-N-ACETYLENOLPYRUVOYLGLUCOSAMINE REDUCTASE"/>
    <property type="match status" value="1"/>
</dbReference>
<dbReference type="GO" id="GO:0008762">
    <property type="term" value="F:UDP-N-acetylmuramate dehydrogenase activity"/>
    <property type="evidence" value="ECO:0007669"/>
    <property type="project" value="UniProtKB-UniRule"/>
</dbReference>
<reference evidence="22 23" key="1">
    <citation type="submission" date="2018-11" db="EMBL/GenBank/DDBJ databases">
        <title>Complete Genome Sequence of Vbrio mediterranei 117-T6: a Potential Pathogen Bacteria Isolated from the Conchocelis of Pyropia.</title>
        <authorList>
            <person name="Liu Q."/>
        </authorList>
    </citation>
    <scope>NUCLEOTIDE SEQUENCE [LARGE SCALE GENOMIC DNA]</scope>
    <source>
        <strain evidence="22 23">117-T6</strain>
    </source>
</reference>
<comment type="function">
    <text evidence="2 20">Cell wall formation.</text>
</comment>
<feature type="active site" evidence="20">
    <location>
        <position position="328"/>
    </location>
</feature>
<protein>
    <recommendedName>
        <fullName evidence="7 20">UDP-N-acetylenolpyruvoylglucosamine reductase</fullName>
        <ecNumber evidence="6 20">1.3.1.98</ecNumber>
    </recommendedName>
    <alternativeName>
        <fullName evidence="18 20">UDP-N-acetylmuramate dehydrogenase</fullName>
    </alternativeName>
</protein>
<keyword evidence="9 20" id="KW-0132">Cell division</keyword>
<dbReference type="EC" id="1.3.1.98" evidence="6 20"/>
<evidence type="ECO:0000256" key="19">
    <source>
        <dbReference type="ARBA" id="ARBA00048914"/>
    </source>
</evidence>
<evidence type="ECO:0000256" key="18">
    <source>
        <dbReference type="ARBA" id="ARBA00031026"/>
    </source>
</evidence>
<dbReference type="UniPathway" id="UPA00219"/>
<keyword evidence="15 20" id="KW-0560">Oxidoreductase</keyword>
<comment type="pathway">
    <text evidence="4 20">Cell wall biogenesis; peptidoglycan biosynthesis.</text>
</comment>
<evidence type="ECO:0000256" key="16">
    <source>
        <dbReference type="ARBA" id="ARBA00023306"/>
    </source>
</evidence>
<comment type="catalytic activity">
    <reaction evidence="19 20">
        <text>UDP-N-acetyl-alpha-D-muramate + NADP(+) = UDP-N-acetyl-3-O-(1-carboxyvinyl)-alpha-D-glucosamine + NADPH + H(+)</text>
        <dbReference type="Rhea" id="RHEA:12248"/>
        <dbReference type="ChEBI" id="CHEBI:15378"/>
        <dbReference type="ChEBI" id="CHEBI:57783"/>
        <dbReference type="ChEBI" id="CHEBI:58349"/>
        <dbReference type="ChEBI" id="CHEBI:68483"/>
        <dbReference type="ChEBI" id="CHEBI:70757"/>
        <dbReference type="EC" id="1.3.1.98"/>
    </reaction>
</comment>
<name>A0A3G4V985_9VIBR</name>
<evidence type="ECO:0000256" key="9">
    <source>
        <dbReference type="ARBA" id="ARBA00022618"/>
    </source>
</evidence>
<dbReference type="Gene3D" id="3.30.465.10">
    <property type="match status" value="1"/>
</dbReference>
<evidence type="ECO:0000256" key="10">
    <source>
        <dbReference type="ARBA" id="ARBA00022630"/>
    </source>
</evidence>
<organism evidence="22 23">
    <name type="scientific">Vibrio mediterranei</name>
    <dbReference type="NCBI Taxonomy" id="689"/>
    <lineage>
        <taxon>Bacteria</taxon>
        <taxon>Pseudomonadati</taxon>
        <taxon>Pseudomonadota</taxon>
        <taxon>Gammaproteobacteria</taxon>
        <taxon>Vibrionales</taxon>
        <taxon>Vibrionaceae</taxon>
        <taxon>Vibrio</taxon>
    </lineage>
</organism>
<keyword evidence="13 20" id="KW-0133">Cell shape</keyword>